<gene>
    <name evidence="1" type="ORF">LTSEUGA_0086</name>
</gene>
<organism evidence="1 2">
    <name type="scientific">Salmonella enterica subsp. enterica serovar Uganda str. R8-3404</name>
    <dbReference type="NCBI Taxonomy" id="913083"/>
    <lineage>
        <taxon>Bacteria</taxon>
        <taxon>Pseudomonadati</taxon>
        <taxon>Pseudomonadota</taxon>
        <taxon>Gammaproteobacteria</taxon>
        <taxon>Enterobacterales</taxon>
        <taxon>Enterobacteriaceae</taxon>
        <taxon>Salmonella</taxon>
    </lineage>
</organism>
<name>A0A6C8H919_SALET</name>
<dbReference type="EMBL" id="AFCV01000025">
    <property type="protein sequence ID" value="EHC96849.1"/>
    <property type="molecule type" value="Genomic_DNA"/>
</dbReference>
<sequence>MHSASPEPEPVHTYFSFRKNLDENGIRHAYPIHYYIASTYFTLEAAD</sequence>
<reference evidence="1 2" key="1">
    <citation type="journal article" date="2011" name="BMC Genomics">
        <title>Genome sequencing reveals diversification of virulence factor content and possible host adaptation in distinct subpopulations of Salmonella enterica.</title>
        <authorList>
            <person name="den Bakker H.C."/>
            <person name="Moreno Switt A.I."/>
            <person name="Govoni G."/>
            <person name="Cummings C.A."/>
            <person name="Ranieri M.L."/>
            <person name="Degoricija L."/>
            <person name="Hoelzer K."/>
            <person name="Rodriguez-Rivera L.D."/>
            <person name="Brown S."/>
            <person name="Bolchacova E."/>
            <person name="Furtado M.R."/>
            <person name="Wiedmann M."/>
        </authorList>
    </citation>
    <scope>NUCLEOTIDE SEQUENCE [LARGE SCALE GENOMIC DNA]</scope>
    <source>
        <strain evidence="1 2">R8-3404</strain>
    </source>
</reference>
<feature type="non-terminal residue" evidence="1">
    <location>
        <position position="47"/>
    </location>
</feature>
<proteinExistence type="predicted"/>
<protein>
    <submittedName>
        <fullName evidence="1">Uncharacterized protein</fullName>
    </submittedName>
</protein>
<dbReference type="Proteomes" id="UP000003915">
    <property type="component" value="Unassembled WGS sequence"/>
</dbReference>
<accession>A0A6C8H919</accession>
<comment type="caution">
    <text evidence="1">The sequence shown here is derived from an EMBL/GenBank/DDBJ whole genome shotgun (WGS) entry which is preliminary data.</text>
</comment>
<evidence type="ECO:0000313" key="1">
    <source>
        <dbReference type="EMBL" id="EHC96849.1"/>
    </source>
</evidence>
<evidence type="ECO:0000313" key="2">
    <source>
        <dbReference type="Proteomes" id="UP000003915"/>
    </source>
</evidence>
<dbReference type="AlphaFoldDB" id="A0A6C8H919"/>